<feature type="compositionally biased region" description="Polar residues" evidence="1">
    <location>
        <begin position="37"/>
        <end position="47"/>
    </location>
</feature>
<dbReference type="EMBL" id="CCYA01000273">
    <property type="protein sequence ID" value="CEH15973.1"/>
    <property type="molecule type" value="Genomic_DNA"/>
</dbReference>
<evidence type="ECO:0000313" key="3">
    <source>
        <dbReference type="Proteomes" id="UP000054845"/>
    </source>
</evidence>
<evidence type="ECO:0000256" key="1">
    <source>
        <dbReference type="SAM" id="MobiDB-lite"/>
    </source>
</evidence>
<protein>
    <submittedName>
        <fullName evidence="2">Uncharacterized protein</fullName>
    </submittedName>
</protein>
<feature type="compositionally biased region" description="Polar residues" evidence="1">
    <location>
        <begin position="1"/>
        <end position="24"/>
    </location>
</feature>
<evidence type="ECO:0000313" key="2">
    <source>
        <dbReference type="EMBL" id="CEH15973.1"/>
    </source>
</evidence>
<feature type="compositionally biased region" description="Low complexity" evidence="1">
    <location>
        <begin position="51"/>
        <end position="69"/>
    </location>
</feature>
<dbReference type="Proteomes" id="UP000054845">
    <property type="component" value="Unassembled WGS sequence"/>
</dbReference>
<proteinExistence type="predicted"/>
<keyword evidence="3" id="KW-1185">Reference proteome</keyword>
<reference evidence="2 3" key="1">
    <citation type="submission" date="2014-09" db="EMBL/GenBank/DDBJ databases">
        <authorList>
            <person name="Magalhaes I.L.F."/>
            <person name="Oliveira U."/>
            <person name="Santos F.R."/>
            <person name="Vidigal T.H.D.A."/>
            <person name="Brescovit A.D."/>
            <person name="Santos A.J."/>
        </authorList>
    </citation>
    <scope>NUCLEOTIDE SEQUENCE [LARGE SCALE GENOMIC DNA]</scope>
</reference>
<dbReference type="OrthoDB" id="10313952at2759"/>
<sequence length="371" mass="40472">MTPVSTSDGAGEQRQVTSGMQAAQNPKKVKTEEADGVSTSSKRQTVDVTEAAGVATSSSGSVKGKTSVTRTAAEDGAELAPKSQEEQSLRDQKVSASAEPSACSKNAMPTLPAPAQQIAYSKPATLPAPTTPNPTPVRGWLGTVTHTSKLEKPGSDLLCSLRDASSAPHVAGNRTLCFEMNISPDVTSEDPVRHAIYRHYWQHLEKWKPQEAPHVTMFGIQYERTVHVKFLSSAQYQAARQAGNPSFGGRKFKRTAVGLDLPDGHFVVRMSDFYDSRGADDWTAVTQSLILHLKQVVIIHQIWCETESIPEWNIPTRPAGVMLLLVEARRATGESAMSDAAASIQKKGAWKWRSKSYPLHVPHPIRRGNRW</sequence>
<accession>A0A0P1BIE6</accession>
<organism evidence="2 3">
    <name type="scientific">Ceraceosorus bombacis</name>
    <dbReference type="NCBI Taxonomy" id="401625"/>
    <lineage>
        <taxon>Eukaryota</taxon>
        <taxon>Fungi</taxon>
        <taxon>Dikarya</taxon>
        <taxon>Basidiomycota</taxon>
        <taxon>Ustilaginomycotina</taxon>
        <taxon>Exobasidiomycetes</taxon>
        <taxon>Ceraceosorales</taxon>
        <taxon>Ceraceosoraceae</taxon>
        <taxon>Ceraceosorus</taxon>
    </lineage>
</organism>
<feature type="compositionally biased region" description="Basic and acidic residues" evidence="1">
    <location>
        <begin position="83"/>
        <end position="93"/>
    </location>
</feature>
<dbReference type="AlphaFoldDB" id="A0A0P1BIE6"/>
<name>A0A0P1BIE6_9BASI</name>
<feature type="region of interest" description="Disordered" evidence="1">
    <location>
        <begin position="1"/>
        <end position="109"/>
    </location>
</feature>